<dbReference type="KEGG" id="rsin:B6N60_04504"/>
<dbReference type="Proteomes" id="UP000683511">
    <property type="component" value="Chromosome"/>
</dbReference>
<evidence type="ECO:0000256" key="1">
    <source>
        <dbReference type="SAM" id="Phobius"/>
    </source>
</evidence>
<reference evidence="2" key="1">
    <citation type="submission" date="2017-04" db="EMBL/GenBank/DDBJ databases">
        <title>Genome deletions in a multicellular cyanobacterial endosymbiont for morphological adaptation in marine diatoms.</title>
        <authorList>
            <person name="Wang Y."/>
            <person name="Gao H."/>
            <person name="Li R."/>
            <person name="Xu X."/>
        </authorList>
    </citation>
    <scope>NUCLEOTIDE SEQUENCE</scope>
    <source>
        <strain evidence="2">FACHB 800</strain>
    </source>
</reference>
<proteinExistence type="predicted"/>
<evidence type="ECO:0000313" key="2">
    <source>
        <dbReference type="EMBL" id="QXE25784.1"/>
    </source>
</evidence>
<keyword evidence="1" id="KW-0812">Transmembrane</keyword>
<keyword evidence="1" id="KW-1133">Transmembrane helix</keyword>
<feature type="transmembrane region" description="Helical" evidence="1">
    <location>
        <begin position="12"/>
        <end position="31"/>
    </location>
</feature>
<name>A0A975Y6Z7_9NOST</name>
<keyword evidence="3" id="KW-1185">Reference proteome</keyword>
<gene>
    <name evidence="2" type="ORF">B6N60_04504</name>
</gene>
<dbReference type="EMBL" id="CP021056">
    <property type="protein sequence ID" value="QXE25784.1"/>
    <property type="molecule type" value="Genomic_DNA"/>
</dbReference>
<organism evidence="2 3">
    <name type="scientific">Richelia sinica FACHB-800</name>
    <dbReference type="NCBI Taxonomy" id="1357546"/>
    <lineage>
        <taxon>Bacteria</taxon>
        <taxon>Bacillati</taxon>
        <taxon>Cyanobacteriota</taxon>
        <taxon>Cyanophyceae</taxon>
        <taxon>Nostocales</taxon>
        <taxon>Nostocaceae</taxon>
        <taxon>Richelia</taxon>
    </lineage>
</organism>
<accession>A0A975Y6Z7</accession>
<protein>
    <submittedName>
        <fullName evidence="2">Uncharacterized protein</fullName>
    </submittedName>
</protein>
<dbReference type="AlphaFoldDB" id="A0A975Y6Z7"/>
<keyword evidence="1" id="KW-0472">Membrane</keyword>
<sequence length="37" mass="4341">MGNYVKKYARLANILLMIGVYMLSLLVYAIYREITQD</sequence>
<evidence type="ECO:0000313" key="3">
    <source>
        <dbReference type="Proteomes" id="UP000683511"/>
    </source>
</evidence>